<dbReference type="HOGENOM" id="CLU_1280846_0_0_2"/>
<organism evidence="2 3">
    <name type="scientific">Staphylothermus marinus (strain ATCC 43588 / DSM 3639 / JCM 9404 / F1)</name>
    <dbReference type="NCBI Taxonomy" id="399550"/>
    <lineage>
        <taxon>Archaea</taxon>
        <taxon>Thermoproteota</taxon>
        <taxon>Thermoprotei</taxon>
        <taxon>Desulfurococcales</taxon>
        <taxon>Desulfurococcaceae</taxon>
        <taxon>Staphylothermus</taxon>
    </lineage>
</organism>
<dbReference type="EMBL" id="CP000575">
    <property type="protein sequence ID" value="ABN69664.1"/>
    <property type="molecule type" value="Genomic_DNA"/>
</dbReference>
<keyword evidence="3" id="KW-1185">Reference proteome</keyword>
<evidence type="ECO:0000313" key="3">
    <source>
        <dbReference type="Proteomes" id="UP000000254"/>
    </source>
</evidence>
<proteinExistence type="predicted"/>
<evidence type="ECO:0008006" key="4">
    <source>
        <dbReference type="Google" id="ProtNLM"/>
    </source>
</evidence>
<dbReference type="OrthoDB" id="100386at2157"/>
<name>A3DM04_STAMF</name>
<accession>A3DM04</accession>
<gene>
    <name evidence="2" type="ordered locus">Smar_0557</name>
</gene>
<feature type="transmembrane region" description="Helical" evidence="1">
    <location>
        <begin position="6"/>
        <end position="24"/>
    </location>
</feature>
<feature type="transmembrane region" description="Helical" evidence="1">
    <location>
        <begin position="70"/>
        <end position="85"/>
    </location>
</feature>
<dbReference type="Proteomes" id="UP000000254">
    <property type="component" value="Chromosome"/>
</dbReference>
<dbReference type="KEGG" id="smr:Smar_0557"/>
<feature type="transmembrane region" description="Helical" evidence="1">
    <location>
        <begin position="201"/>
        <end position="218"/>
    </location>
</feature>
<keyword evidence="1" id="KW-1133">Transmembrane helix</keyword>
<dbReference type="RefSeq" id="WP_011838855.1">
    <property type="nucleotide sequence ID" value="NC_009033.1"/>
</dbReference>
<feature type="transmembrane region" description="Helical" evidence="1">
    <location>
        <begin position="128"/>
        <end position="149"/>
    </location>
</feature>
<keyword evidence="1" id="KW-0472">Membrane</keyword>
<dbReference type="eggNOG" id="arCOG01879">
    <property type="taxonomic scope" value="Archaea"/>
</dbReference>
<reference evidence="2 3" key="2">
    <citation type="journal article" date="2009" name="Stand. Genomic Sci.">
        <title>Complete genome sequence of Staphylothermus marinus Stetter and Fiala 1986 type strain F1.</title>
        <authorList>
            <person name="Anderson I.J."/>
            <person name="Sun H."/>
            <person name="Lapidus A."/>
            <person name="Copeland A."/>
            <person name="Glavina Del Rio T."/>
            <person name="Tice H."/>
            <person name="Dalin E."/>
            <person name="Lucas S."/>
            <person name="Barry K."/>
            <person name="Land M."/>
            <person name="Richardson P."/>
            <person name="Huber H."/>
            <person name="Kyrpides N.C."/>
        </authorList>
    </citation>
    <scope>NUCLEOTIDE SEQUENCE [LARGE SCALE GENOMIC DNA]</scope>
    <source>
        <strain evidence="3">ATCC 43588 / DSM 3639 / JCM 9404 / F1</strain>
    </source>
</reference>
<sequence>MNLLYESIWATLLFIWVMIVVYPITKNLYKYMRRKGISHIKAVYYNRKVIHILAGGLVSLTVPFLFETPLLPAILAGVLAIATYMPHRRNKLMDWFQTEDNIYEVHFCIMWGVVITLSWLIFHNWWYGVIPIVFMAFGDGVTGIVRNMLYNRRTKAWIGNLAMALVTIPVGYFVLGPLGGLAGLIASIVEHFEIKPFIDDNITVPLISFLLLLIGLPYS</sequence>
<reference evidence="3" key="1">
    <citation type="journal article" date="2009" name="BMC Genomics">
        <title>The complete genome sequence of Staphylothermus marinus reveals differences in sulfur metabolism among heterotrophic Crenarchaeota.</title>
        <authorList>
            <person name="Anderson I.J."/>
            <person name="Dharmarajan L."/>
            <person name="Rodriguez J."/>
            <person name="Hooper S."/>
            <person name="Porat I."/>
            <person name="Ulrich L.E."/>
            <person name="Elkins J.G."/>
            <person name="Mavromatis K."/>
            <person name="Sun H."/>
            <person name="Land M."/>
            <person name="Lapidus A."/>
            <person name="Lucas S."/>
            <person name="Barry K."/>
            <person name="Huber H."/>
            <person name="Zhulin I.B."/>
            <person name="Whitman W.B."/>
            <person name="Mukhopadhyay B."/>
            <person name="Woese C."/>
            <person name="Bristow J."/>
            <person name="Kyrpides N."/>
        </authorList>
    </citation>
    <scope>NUCLEOTIDE SEQUENCE [LARGE SCALE GENOMIC DNA]</scope>
    <source>
        <strain evidence="3">ATCC 43588 / DSM 3639 / JCM 9404 / F1</strain>
    </source>
</reference>
<feature type="transmembrane region" description="Helical" evidence="1">
    <location>
        <begin position="161"/>
        <end position="189"/>
    </location>
</feature>
<keyword evidence="1" id="KW-0812">Transmembrane</keyword>
<dbReference type="AlphaFoldDB" id="A3DM04"/>
<dbReference type="GeneID" id="4906530"/>
<feature type="transmembrane region" description="Helical" evidence="1">
    <location>
        <begin position="105"/>
        <end position="122"/>
    </location>
</feature>
<evidence type="ECO:0000256" key="1">
    <source>
        <dbReference type="SAM" id="Phobius"/>
    </source>
</evidence>
<evidence type="ECO:0000313" key="2">
    <source>
        <dbReference type="EMBL" id="ABN69664.1"/>
    </source>
</evidence>
<protein>
    <recommendedName>
        <fullName evidence="4">Dolichol kinase</fullName>
    </recommendedName>
</protein>
<feature type="transmembrane region" description="Helical" evidence="1">
    <location>
        <begin position="45"/>
        <end position="64"/>
    </location>
</feature>
<dbReference type="STRING" id="399550.Smar_0557"/>